<dbReference type="InterPro" id="IPR000182">
    <property type="entry name" value="GNAT_dom"/>
</dbReference>
<protein>
    <submittedName>
        <fullName evidence="6">Putative acyl-N-acyltransferase</fullName>
    </submittedName>
</protein>
<evidence type="ECO:0000256" key="3">
    <source>
        <dbReference type="ARBA" id="ARBA00023315"/>
    </source>
</evidence>
<dbReference type="SUPFAM" id="SSF55729">
    <property type="entry name" value="Acyl-CoA N-acyltransferases (Nat)"/>
    <property type="match status" value="1"/>
</dbReference>
<evidence type="ECO:0000256" key="2">
    <source>
        <dbReference type="ARBA" id="ARBA00022679"/>
    </source>
</evidence>
<evidence type="ECO:0000259" key="5">
    <source>
        <dbReference type="Pfam" id="PF13302"/>
    </source>
</evidence>
<dbReference type="GO" id="GO:0008080">
    <property type="term" value="F:N-acetyltransferase activity"/>
    <property type="evidence" value="ECO:0007669"/>
    <property type="project" value="InterPro"/>
</dbReference>
<proteinExistence type="inferred from homology"/>
<dbReference type="PANTHER" id="PTHR13256:SF16">
    <property type="entry name" value="ALPHA_BETA-TUBULIN-N-ACETYLTRANSFERASE 9"/>
    <property type="match status" value="1"/>
</dbReference>
<dbReference type="PANTHER" id="PTHR13256">
    <property type="entry name" value="N-ACETYLTRANSFERASE 9"/>
    <property type="match status" value="1"/>
</dbReference>
<dbReference type="Pfam" id="PF13302">
    <property type="entry name" value="Acetyltransf_3"/>
    <property type="match status" value="1"/>
</dbReference>
<dbReference type="Gene3D" id="3.40.630.30">
    <property type="match status" value="1"/>
</dbReference>
<keyword evidence="7" id="KW-1185">Reference proteome</keyword>
<sequence>MRANEHKAISTSKILLVPYDAHHVGQYHQWMQSDALREATASDLLSLAEEYENQQSWRAASDKLTFIVCRPVAGAPAATREGAGPDGDNDAGPAAGRPAVHAGEDDAPARMVGDVNLFLTACDDDGDGDGGGGRNGTLDAKGEIDIMIAAADHRRKGLGEAAVRAFLRYLAINHDAIMAEYARGVASSLSHTAGSNARLKKLVAKINADNAGSIRLFGNLGFQKQGDPDYFNEVSMVLPDFSPGLHVVATTASGVDPVGYTERFYDRARLKK</sequence>
<dbReference type="Proteomes" id="UP000054516">
    <property type="component" value="Unassembled WGS sequence"/>
</dbReference>
<feature type="domain" description="N-acetyltransferase" evidence="5">
    <location>
        <begin position="14"/>
        <end position="223"/>
    </location>
</feature>
<evidence type="ECO:0000256" key="4">
    <source>
        <dbReference type="SAM" id="MobiDB-lite"/>
    </source>
</evidence>
<dbReference type="InterPro" id="IPR016181">
    <property type="entry name" value="Acyl_CoA_acyltransferase"/>
</dbReference>
<dbReference type="OrthoDB" id="5043642at2759"/>
<gene>
    <name evidence="6" type="ORF">SAMD00023353_0900950</name>
</gene>
<dbReference type="InterPro" id="IPR039135">
    <property type="entry name" value="NAT9-like"/>
</dbReference>
<reference evidence="6" key="1">
    <citation type="submission" date="2016-03" db="EMBL/GenBank/DDBJ databases">
        <title>Draft genome sequence of Rosellinia necatrix.</title>
        <authorList>
            <person name="Kanematsu S."/>
        </authorList>
    </citation>
    <scope>NUCLEOTIDE SEQUENCE [LARGE SCALE GENOMIC DNA]</scope>
    <source>
        <strain evidence="6">W97</strain>
    </source>
</reference>
<feature type="region of interest" description="Disordered" evidence="4">
    <location>
        <begin position="77"/>
        <end position="104"/>
    </location>
</feature>
<dbReference type="EMBL" id="DF977454">
    <property type="protein sequence ID" value="GAP87618.1"/>
    <property type="molecule type" value="Genomic_DNA"/>
</dbReference>
<keyword evidence="3 6" id="KW-0012">Acyltransferase</keyword>
<evidence type="ECO:0000313" key="7">
    <source>
        <dbReference type="Proteomes" id="UP000054516"/>
    </source>
</evidence>
<comment type="similarity">
    <text evidence="1">Belongs to the acetyltransferase family. GNAT subfamily.</text>
</comment>
<accession>A0A1W2THL2</accession>
<keyword evidence="2 6" id="KW-0808">Transferase</keyword>
<name>A0A1W2THL2_ROSNE</name>
<feature type="compositionally biased region" description="Low complexity" evidence="4">
    <location>
        <begin position="90"/>
        <end position="99"/>
    </location>
</feature>
<evidence type="ECO:0000256" key="1">
    <source>
        <dbReference type="ARBA" id="ARBA00009342"/>
    </source>
</evidence>
<dbReference type="OMA" id="WHVPRYH"/>
<dbReference type="AlphaFoldDB" id="A0A1W2THL2"/>
<evidence type="ECO:0000313" key="6">
    <source>
        <dbReference type="EMBL" id="GAP87618.1"/>
    </source>
</evidence>
<dbReference type="STRING" id="77044.A0A1W2THL2"/>
<organism evidence="6">
    <name type="scientific">Rosellinia necatrix</name>
    <name type="common">White root-rot fungus</name>
    <dbReference type="NCBI Taxonomy" id="77044"/>
    <lineage>
        <taxon>Eukaryota</taxon>
        <taxon>Fungi</taxon>
        <taxon>Dikarya</taxon>
        <taxon>Ascomycota</taxon>
        <taxon>Pezizomycotina</taxon>
        <taxon>Sordariomycetes</taxon>
        <taxon>Xylariomycetidae</taxon>
        <taxon>Xylariales</taxon>
        <taxon>Xylariaceae</taxon>
        <taxon>Rosellinia</taxon>
    </lineage>
</organism>